<organism evidence="5">
    <name type="scientific">Salmonella enterica subsp. enterica serovar Cotham</name>
    <dbReference type="NCBI Taxonomy" id="2572724"/>
    <lineage>
        <taxon>Bacteria</taxon>
        <taxon>Pseudomonadati</taxon>
        <taxon>Pseudomonadota</taxon>
        <taxon>Gammaproteobacteria</taxon>
        <taxon>Enterobacterales</taxon>
        <taxon>Enterobacteriaceae</taxon>
        <taxon>Salmonella</taxon>
    </lineage>
</organism>
<accession>A0A5I0ZAH8</accession>
<name>A0A5I0ZAH8_SALET</name>
<reference evidence="5" key="1">
    <citation type="submission" date="2018-07" db="EMBL/GenBank/DDBJ databases">
        <authorList>
            <consortium name="PulseNet: The National Subtyping Network for Foodborne Disease Surveillance"/>
            <person name="Tarr C.L."/>
            <person name="Trees E."/>
            <person name="Katz L.S."/>
            <person name="Carleton-Romer H.A."/>
            <person name="Stroika S."/>
            <person name="Kucerova Z."/>
            <person name="Roache K.F."/>
            <person name="Sabol A.L."/>
            <person name="Besser J."/>
            <person name="Gerner-Smidt P."/>
        </authorList>
    </citation>
    <scope>NUCLEOTIDE SEQUENCE</scope>
    <source>
        <strain evidence="5">2015AM-0391</strain>
    </source>
</reference>
<sequence length="271" mass="31622">MLFSVLMSLYIREKPEYLHQCLQSLYSQTLPADEIVLVYDGPISEELDRVVNYWIDILPINIIKLPENVGLGQALNYGLAHCKYDIVARMDTDDICHPDRFEKQIDFLLNNKNVAILGSYIEEFETSPDNVIGKRVVPISHNSIIKRIRKQNPFSHMSVIFKKNKIIQVGGYQHHYLMEDYNLWLRLLTSDVKAANLPSVLVYVRAGKDMINRRSGWRYISSEYKLAKMKHSLGYQNIFISSIYFILRSGPRLFPIFLLKMIYQIIRKKST</sequence>
<dbReference type="InterPro" id="IPR029044">
    <property type="entry name" value="Nucleotide-diphossugar_trans"/>
</dbReference>
<evidence type="ECO:0000313" key="5">
    <source>
        <dbReference type="EMBL" id="ECT9337679.1"/>
    </source>
</evidence>
<evidence type="ECO:0000256" key="1">
    <source>
        <dbReference type="ARBA" id="ARBA00006739"/>
    </source>
</evidence>
<keyword evidence="2" id="KW-0328">Glycosyltransferase</keyword>
<evidence type="ECO:0000256" key="2">
    <source>
        <dbReference type="ARBA" id="ARBA00022676"/>
    </source>
</evidence>
<keyword evidence="3 5" id="KW-0808">Transferase</keyword>
<dbReference type="InterPro" id="IPR050834">
    <property type="entry name" value="Glycosyltransf_2"/>
</dbReference>
<evidence type="ECO:0000256" key="3">
    <source>
        <dbReference type="ARBA" id="ARBA00022679"/>
    </source>
</evidence>
<gene>
    <name evidence="5" type="ORF">CG757_13870</name>
</gene>
<dbReference type="PANTHER" id="PTHR43685:SF5">
    <property type="entry name" value="GLYCOSYLTRANSFERASE EPSE-RELATED"/>
    <property type="match status" value="1"/>
</dbReference>
<dbReference type="EMBL" id="AAKOIS010000004">
    <property type="protein sequence ID" value="ECT9337679.1"/>
    <property type="molecule type" value="Genomic_DNA"/>
</dbReference>
<dbReference type="PANTHER" id="PTHR43685">
    <property type="entry name" value="GLYCOSYLTRANSFERASE"/>
    <property type="match status" value="1"/>
</dbReference>
<comment type="similarity">
    <text evidence="1">Belongs to the glycosyltransferase 2 family.</text>
</comment>
<dbReference type="Pfam" id="PF00535">
    <property type="entry name" value="Glycos_transf_2"/>
    <property type="match status" value="1"/>
</dbReference>
<feature type="domain" description="Glycosyltransferase 2-like" evidence="4">
    <location>
        <begin position="4"/>
        <end position="159"/>
    </location>
</feature>
<dbReference type="Gene3D" id="3.90.550.10">
    <property type="entry name" value="Spore Coat Polysaccharide Biosynthesis Protein SpsA, Chain A"/>
    <property type="match status" value="1"/>
</dbReference>
<evidence type="ECO:0000259" key="4">
    <source>
        <dbReference type="Pfam" id="PF00535"/>
    </source>
</evidence>
<protein>
    <submittedName>
        <fullName evidence="5">Glycosyltransferase</fullName>
    </submittedName>
</protein>
<dbReference type="SUPFAM" id="SSF53448">
    <property type="entry name" value="Nucleotide-diphospho-sugar transferases"/>
    <property type="match status" value="1"/>
</dbReference>
<comment type="caution">
    <text evidence="5">The sequence shown here is derived from an EMBL/GenBank/DDBJ whole genome shotgun (WGS) entry which is preliminary data.</text>
</comment>
<dbReference type="GO" id="GO:0016757">
    <property type="term" value="F:glycosyltransferase activity"/>
    <property type="evidence" value="ECO:0007669"/>
    <property type="project" value="UniProtKB-KW"/>
</dbReference>
<dbReference type="InterPro" id="IPR001173">
    <property type="entry name" value="Glyco_trans_2-like"/>
</dbReference>
<proteinExistence type="inferred from homology"/>
<dbReference type="AlphaFoldDB" id="A0A5I0ZAH8"/>